<proteinExistence type="predicted"/>
<dbReference type="Proteomes" id="UP000075531">
    <property type="component" value="Unassembled WGS sequence"/>
</dbReference>
<gene>
    <name evidence="2" type="ORF">CLTEP_16770</name>
</gene>
<reference evidence="2 3" key="1">
    <citation type="submission" date="2016-02" db="EMBL/GenBank/DDBJ databases">
        <title>Genome sequence of Clostridium tepidiprofundi DSM 19306.</title>
        <authorList>
            <person name="Poehlein A."/>
            <person name="Daniel R."/>
        </authorList>
    </citation>
    <scope>NUCLEOTIDE SEQUENCE [LARGE SCALE GENOMIC DNA]</scope>
    <source>
        <strain evidence="2 3">DSM 19306</strain>
    </source>
</reference>
<accession>A0A151B3I8</accession>
<dbReference type="AlphaFoldDB" id="A0A151B3I8"/>
<organism evidence="2 3">
    <name type="scientific">Clostridium tepidiprofundi DSM 19306</name>
    <dbReference type="NCBI Taxonomy" id="1121338"/>
    <lineage>
        <taxon>Bacteria</taxon>
        <taxon>Bacillati</taxon>
        <taxon>Bacillota</taxon>
        <taxon>Clostridia</taxon>
        <taxon>Eubacteriales</taxon>
        <taxon>Clostridiaceae</taxon>
        <taxon>Clostridium</taxon>
    </lineage>
</organism>
<keyword evidence="1" id="KW-1133">Transmembrane helix</keyword>
<dbReference type="PATRIC" id="fig|1121338.3.peg.1725"/>
<evidence type="ECO:0000313" key="2">
    <source>
        <dbReference type="EMBL" id="KYH34353.1"/>
    </source>
</evidence>
<name>A0A151B3I8_9CLOT</name>
<evidence type="ECO:0000313" key="3">
    <source>
        <dbReference type="Proteomes" id="UP000075531"/>
    </source>
</evidence>
<sequence length="39" mass="4360">MINRVFTLFIVTGLAMSLYNFIILKDNPTSANKSSLVLN</sequence>
<dbReference type="EMBL" id="LTBA01000018">
    <property type="protein sequence ID" value="KYH34353.1"/>
    <property type="molecule type" value="Genomic_DNA"/>
</dbReference>
<keyword evidence="1" id="KW-0812">Transmembrane</keyword>
<keyword evidence="1" id="KW-0472">Membrane</keyword>
<protein>
    <submittedName>
        <fullName evidence="2">Uncharacterized protein</fullName>
    </submittedName>
</protein>
<comment type="caution">
    <text evidence="2">The sequence shown here is derived from an EMBL/GenBank/DDBJ whole genome shotgun (WGS) entry which is preliminary data.</text>
</comment>
<evidence type="ECO:0000256" key="1">
    <source>
        <dbReference type="SAM" id="Phobius"/>
    </source>
</evidence>
<feature type="transmembrane region" description="Helical" evidence="1">
    <location>
        <begin position="6"/>
        <end position="24"/>
    </location>
</feature>
<keyword evidence="3" id="KW-1185">Reference proteome</keyword>